<reference evidence="2 3" key="1">
    <citation type="journal article" date="2016" name="Proc. Natl. Acad. Sci. U.S.A.">
        <title>Comparative genomics of biotechnologically important yeasts.</title>
        <authorList>
            <person name="Riley R."/>
            <person name="Haridas S."/>
            <person name="Wolfe K.H."/>
            <person name="Lopes M.R."/>
            <person name="Hittinger C.T."/>
            <person name="Goeker M."/>
            <person name="Salamov A.A."/>
            <person name="Wisecaver J.H."/>
            <person name="Long T.M."/>
            <person name="Calvey C.H."/>
            <person name="Aerts A.L."/>
            <person name="Barry K.W."/>
            <person name="Choi C."/>
            <person name="Clum A."/>
            <person name="Coughlan A.Y."/>
            <person name="Deshpande S."/>
            <person name="Douglass A.P."/>
            <person name="Hanson S.J."/>
            <person name="Klenk H.-P."/>
            <person name="LaButti K.M."/>
            <person name="Lapidus A."/>
            <person name="Lindquist E.A."/>
            <person name="Lipzen A.M."/>
            <person name="Meier-Kolthoff J.P."/>
            <person name="Ohm R.A."/>
            <person name="Otillar R.P."/>
            <person name="Pangilinan J.L."/>
            <person name="Peng Y."/>
            <person name="Rokas A."/>
            <person name="Rosa C.A."/>
            <person name="Scheuner C."/>
            <person name="Sibirny A.A."/>
            <person name="Slot J.C."/>
            <person name="Stielow J.B."/>
            <person name="Sun H."/>
            <person name="Kurtzman C.P."/>
            <person name="Blackwell M."/>
            <person name="Grigoriev I.V."/>
            <person name="Jeffries T.W."/>
        </authorList>
    </citation>
    <scope>NUCLEOTIDE SEQUENCE [LARGE SCALE GENOMIC DNA]</scope>
    <source>
        <strain evidence="2 3">NRRL Y-11557</strain>
    </source>
</reference>
<dbReference type="OrthoDB" id="202537at2759"/>
<feature type="domain" description="Glycosyl hydrolase family 32 C-terminal" evidence="1">
    <location>
        <begin position="4"/>
        <end position="75"/>
    </location>
</feature>
<accession>A0A1E3PTW8</accession>
<evidence type="ECO:0000259" key="1">
    <source>
        <dbReference type="Pfam" id="PF08244"/>
    </source>
</evidence>
<dbReference type="Gene3D" id="2.60.120.560">
    <property type="entry name" value="Exo-inulinase, domain 1"/>
    <property type="match status" value="1"/>
</dbReference>
<sequence>MGPHTLFTLRDGNAEVQEKLHLRIFCDRDVVEVYANDRFALSTVVYTDEPTALGISLFARWRLGSALVEEVKVWEDMGSIERD</sequence>
<dbReference type="Pfam" id="PF08244">
    <property type="entry name" value="Glyco_hydro_32C"/>
    <property type="match status" value="1"/>
</dbReference>
<evidence type="ECO:0000313" key="2">
    <source>
        <dbReference type="EMBL" id="ODQ68863.1"/>
    </source>
</evidence>
<evidence type="ECO:0000313" key="3">
    <source>
        <dbReference type="Proteomes" id="UP000094385"/>
    </source>
</evidence>
<dbReference type="InterPro" id="IPR013320">
    <property type="entry name" value="ConA-like_dom_sf"/>
</dbReference>
<proteinExistence type="predicted"/>
<dbReference type="SUPFAM" id="SSF49899">
    <property type="entry name" value="Concanavalin A-like lectins/glucanases"/>
    <property type="match status" value="1"/>
</dbReference>
<protein>
    <recommendedName>
        <fullName evidence="1">Glycosyl hydrolase family 32 C-terminal domain-containing protein</fullName>
    </recommendedName>
</protein>
<dbReference type="InterPro" id="IPR013189">
    <property type="entry name" value="Glyco_hydro_32_C"/>
</dbReference>
<keyword evidence="3" id="KW-1185">Reference proteome</keyword>
<name>A0A1E3PTW8_LIPST</name>
<organism evidence="2 3">
    <name type="scientific">Lipomyces starkeyi NRRL Y-11557</name>
    <dbReference type="NCBI Taxonomy" id="675824"/>
    <lineage>
        <taxon>Eukaryota</taxon>
        <taxon>Fungi</taxon>
        <taxon>Dikarya</taxon>
        <taxon>Ascomycota</taxon>
        <taxon>Saccharomycotina</taxon>
        <taxon>Lipomycetes</taxon>
        <taxon>Lipomycetales</taxon>
        <taxon>Lipomycetaceae</taxon>
        <taxon>Lipomyces</taxon>
    </lineage>
</organism>
<dbReference type="EMBL" id="KV454309">
    <property type="protein sequence ID" value="ODQ68863.1"/>
    <property type="molecule type" value="Genomic_DNA"/>
</dbReference>
<gene>
    <name evidence="2" type="ORF">LIPSTDRAFT_108317</name>
</gene>
<dbReference type="Proteomes" id="UP000094385">
    <property type="component" value="Unassembled WGS sequence"/>
</dbReference>
<dbReference type="AlphaFoldDB" id="A0A1E3PTW8"/>